<name>A0A6N3HF79_EUBLI</name>
<evidence type="ECO:0000313" key="2">
    <source>
        <dbReference type="EMBL" id="VYU74760.1"/>
    </source>
</evidence>
<sequence>MNFYEKKEIAEQMSIVECCSLLGFELVYRSNRYKHPGWNGLSISSDGNAFTDFAKSCEIEGGGSVRFIQWYYSVVKKEKEELTYGKAIDEMVKLKGYDIETPLQKQSPSIPVSFKQNTIKNRGIHAKKNIERQPLVMPSKNENHRRVFAYLTKTRKIDPDIVQWFLQQHLLYESKDKLKNKEVEVHNCVFVNMDYEGNVVGASLRGTMSDRSFKGSIGNDTDYGFVIKGNNHRIRIFESVIDLMSRKTLLKKNYPRKYQNTMDDTWMSLNGLKDLKLYKYLENHPDIKEIIFSVDNDPLDQYGRKPGPDFCEKCKDIIQQNYPSKYSFFKDMPRFKKDWNEELVEIDKFNQLDYQQEVIQEKQSIVLK</sequence>
<proteinExistence type="predicted"/>
<dbReference type="AlphaFoldDB" id="A0A6N3HF79"/>
<reference evidence="2" key="1">
    <citation type="submission" date="2019-11" db="EMBL/GenBank/DDBJ databases">
        <authorList>
            <person name="Feng L."/>
        </authorList>
    </citation>
    <scope>NUCLEOTIDE SEQUENCE</scope>
    <source>
        <strain evidence="2">ElimosumLFYP34</strain>
    </source>
</reference>
<feature type="domain" description="DUF3991" evidence="1">
    <location>
        <begin position="149"/>
        <end position="217"/>
    </location>
</feature>
<gene>
    <name evidence="2" type="ORF">ELLFYP34_01168</name>
</gene>
<evidence type="ECO:0000259" key="1">
    <source>
        <dbReference type="Pfam" id="PF13154"/>
    </source>
</evidence>
<organism evidence="2">
    <name type="scientific">Eubacterium limosum</name>
    <dbReference type="NCBI Taxonomy" id="1736"/>
    <lineage>
        <taxon>Bacteria</taxon>
        <taxon>Bacillati</taxon>
        <taxon>Bacillota</taxon>
        <taxon>Clostridia</taxon>
        <taxon>Eubacteriales</taxon>
        <taxon>Eubacteriaceae</taxon>
        <taxon>Eubacterium</taxon>
    </lineage>
</organism>
<dbReference type="InterPro" id="IPR025054">
    <property type="entry name" value="DUF3991"/>
</dbReference>
<dbReference type="Pfam" id="PF13154">
    <property type="entry name" value="DUF3991"/>
    <property type="match status" value="1"/>
</dbReference>
<accession>A0A6N3HF79</accession>
<dbReference type="EMBL" id="CACRTR010000023">
    <property type="protein sequence ID" value="VYU74760.1"/>
    <property type="molecule type" value="Genomic_DNA"/>
</dbReference>
<dbReference type="Gene3D" id="3.40.1360.10">
    <property type="match status" value="1"/>
</dbReference>
<protein>
    <recommendedName>
        <fullName evidence="1">DUF3991 domain-containing protein</fullName>
    </recommendedName>
</protein>